<dbReference type="GO" id="GO:0003677">
    <property type="term" value="F:DNA binding"/>
    <property type="evidence" value="ECO:0007669"/>
    <property type="project" value="UniProtKB-KW"/>
</dbReference>
<sequence>MIEKQSDKSSVAEHEKSIKTAPEKRRRKSSAIEYEKRIETTRRLILSGMSDATIRQNMVDMWGIKHRTTYHYLAEARRRNQAYVQFNEAEMFAEHIAHRRDLRRRAQAAGDLRAELQAARDEAELFGLYAAKKIIIDDLRDKSDGELIREFEELVKSAATNAGGGHSGRTEATTDSRSSQSADAQGMADDSETGADRA</sequence>
<dbReference type="EMBL" id="MF098556">
    <property type="protein sequence ID" value="ASV43915.1"/>
    <property type="molecule type" value="Genomic_DNA"/>
</dbReference>
<accession>A0A2U7PAI8</accession>
<protein>
    <submittedName>
        <fullName evidence="2">Putative DNA-binding protein</fullName>
    </submittedName>
</protein>
<evidence type="ECO:0000313" key="2">
    <source>
        <dbReference type="EMBL" id="ASV43915.1"/>
    </source>
</evidence>
<feature type="compositionally biased region" description="Acidic residues" evidence="1">
    <location>
        <begin position="189"/>
        <end position="198"/>
    </location>
</feature>
<organism evidence="2">
    <name type="scientific">Hot spring virus BHS1</name>
    <dbReference type="NCBI Taxonomy" id="2024351"/>
    <lineage>
        <taxon>Viruses</taxon>
    </lineage>
</organism>
<feature type="region of interest" description="Disordered" evidence="1">
    <location>
        <begin position="158"/>
        <end position="198"/>
    </location>
</feature>
<keyword evidence="2" id="KW-0238">DNA-binding</keyword>
<reference evidence="2" key="1">
    <citation type="submission" date="2017-05" db="EMBL/GenBank/DDBJ databases">
        <title>The virome of a scalding spring: bacteriophages and archaeal viruses share the pool.</title>
        <authorList>
            <person name="Zablocki O.D.J."/>
            <person name="van Zyl L.J."/>
            <person name="Kirby B."/>
            <person name="Trindade M.I."/>
        </authorList>
    </citation>
    <scope>NUCLEOTIDE SEQUENCE</scope>
</reference>
<proteinExistence type="predicted"/>
<name>A0A2U7PAI8_9VIRU</name>
<feature type="region of interest" description="Disordered" evidence="1">
    <location>
        <begin position="1"/>
        <end position="32"/>
    </location>
</feature>
<feature type="compositionally biased region" description="Basic and acidic residues" evidence="1">
    <location>
        <begin position="1"/>
        <end position="23"/>
    </location>
</feature>
<evidence type="ECO:0000256" key="1">
    <source>
        <dbReference type="SAM" id="MobiDB-lite"/>
    </source>
</evidence>